<name>A0ACB8U2S4_9APHY</name>
<dbReference type="EMBL" id="MU274913">
    <property type="protein sequence ID" value="KAI0088581.1"/>
    <property type="molecule type" value="Genomic_DNA"/>
</dbReference>
<evidence type="ECO:0000313" key="1">
    <source>
        <dbReference type="EMBL" id="KAI0088581.1"/>
    </source>
</evidence>
<evidence type="ECO:0000313" key="2">
    <source>
        <dbReference type="Proteomes" id="UP001055072"/>
    </source>
</evidence>
<accession>A0ACB8U2S4</accession>
<gene>
    <name evidence="1" type="ORF">BDY19DRAFT_993965</name>
</gene>
<organism evidence="1 2">
    <name type="scientific">Irpex rosettiformis</name>
    <dbReference type="NCBI Taxonomy" id="378272"/>
    <lineage>
        <taxon>Eukaryota</taxon>
        <taxon>Fungi</taxon>
        <taxon>Dikarya</taxon>
        <taxon>Basidiomycota</taxon>
        <taxon>Agaricomycotina</taxon>
        <taxon>Agaricomycetes</taxon>
        <taxon>Polyporales</taxon>
        <taxon>Irpicaceae</taxon>
        <taxon>Irpex</taxon>
    </lineage>
</organism>
<proteinExistence type="predicted"/>
<comment type="caution">
    <text evidence="1">The sequence shown here is derived from an EMBL/GenBank/DDBJ whole genome shotgun (WGS) entry which is preliminary data.</text>
</comment>
<sequence>MSSNWTQSVTLLNGLDSSHHEFYDALVAAPTPDEKYLITSPNMNYVPCPVWGRIKVSLKADGKCGIEDPMQWPQIYVPDLRWKSFACMPQKTHPWYQSEPWTTPSLHDLDAAGTGLVQLYTIKLPRQQSIRTSVEKLDGEVKEFESLKGPSTHLRWLQLTMHNNLDCLRVPSTLRDIIRQLAATERFYCMVIAWLTWDTIFSNLGPSPPRTARSDLVGCFTTSLNVVGELHRAGVPVWYMRLMSTLTKDFVVVSPASLKPPNNIVTVSGEFAVRPLYEGPPGQAQLEAIIYSGNQYIDIEALPFPAAYADASFITTHREVPIPPALLIAADTSSQAGPSRIMEAQKTKKQKRKGQPYVRPAPPKADPTQMLKFIDPAHEYIPPLLDGWMSALKGGAHGLQASVNSWGIWVPEPNLVVGSPTAARRERLRRPLMTRWWRSYLDDGFEPSSKMQPSHQENYKKAMAVFSAVFQDSPLNSADLRPMWFGVPVTSVDETLCRQVAWELGEMGFRVELAVLDHELLARRFHNCKKVPPAVVAQHDQWFRQVFPGGNPFYIGSLPLRNEGLGASNVSERSKCLEALRLLVQSWPDCPELLKSVDPLDQVEESVLASVEPMLNQFYVETFVKVANRAPTLPRHFPVTTQSSSPPLSSTPVMYEPLARHDSAAPSSPFIATSLLKDPIPGLQLSHLPSLGVTQLSPPLRSPPTPRSPLLLASPSLRPVTPPVPTPLFNARSLSPPDFDYDIPLY</sequence>
<protein>
    <submittedName>
        <fullName evidence="1">Uncharacterized protein</fullName>
    </submittedName>
</protein>
<reference evidence="1" key="1">
    <citation type="journal article" date="2021" name="Environ. Microbiol.">
        <title>Gene family expansions and transcriptome signatures uncover fungal adaptations to wood decay.</title>
        <authorList>
            <person name="Hage H."/>
            <person name="Miyauchi S."/>
            <person name="Viragh M."/>
            <person name="Drula E."/>
            <person name="Min B."/>
            <person name="Chaduli D."/>
            <person name="Navarro D."/>
            <person name="Favel A."/>
            <person name="Norest M."/>
            <person name="Lesage-Meessen L."/>
            <person name="Balint B."/>
            <person name="Merenyi Z."/>
            <person name="de Eugenio L."/>
            <person name="Morin E."/>
            <person name="Martinez A.T."/>
            <person name="Baldrian P."/>
            <person name="Stursova M."/>
            <person name="Martinez M.J."/>
            <person name="Novotny C."/>
            <person name="Magnuson J.K."/>
            <person name="Spatafora J.W."/>
            <person name="Maurice S."/>
            <person name="Pangilinan J."/>
            <person name="Andreopoulos W."/>
            <person name="LaButti K."/>
            <person name="Hundley H."/>
            <person name="Na H."/>
            <person name="Kuo A."/>
            <person name="Barry K."/>
            <person name="Lipzen A."/>
            <person name="Henrissat B."/>
            <person name="Riley R."/>
            <person name="Ahrendt S."/>
            <person name="Nagy L.G."/>
            <person name="Grigoriev I.V."/>
            <person name="Martin F."/>
            <person name="Rosso M.N."/>
        </authorList>
    </citation>
    <scope>NUCLEOTIDE SEQUENCE</scope>
    <source>
        <strain evidence="1">CBS 384.51</strain>
    </source>
</reference>
<keyword evidence="2" id="KW-1185">Reference proteome</keyword>
<dbReference type="Proteomes" id="UP001055072">
    <property type="component" value="Unassembled WGS sequence"/>
</dbReference>